<dbReference type="Proteomes" id="UP000305888">
    <property type="component" value="Chromosome"/>
</dbReference>
<reference evidence="2 3" key="1">
    <citation type="submission" date="2019-06" db="EMBL/GenBank/DDBJ databases">
        <title>Genome sequence of Rhodobacteraceae bacterium D4M1.</title>
        <authorList>
            <person name="Cao J."/>
        </authorList>
    </citation>
    <scope>NUCLEOTIDE SEQUENCE [LARGE SCALE GENOMIC DNA]</scope>
    <source>
        <strain evidence="2 3">D4M1</strain>
    </source>
</reference>
<feature type="transmembrane region" description="Helical" evidence="1">
    <location>
        <begin position="12"/>
        <end position="31"/>
    </location>
</feature>
<proteinExistence type="predicted"/>
<dbReference type="EMBL" id="CP040818">
    <property type="protein sequence ID" value="QDL93001.1"/>
    <property type="molecule type" value="Genomic_DNA"/>
</dbReference>
<evidence type="ECO:0000313" key="2">
    <source>
        <dbReference type="EMBL" id="QDL93001.1"/>
    </source>
</evidence>
<evidence type="ECO:0000256" key="1">
    <source>
        <dbReference type="SAM" id="Phobius"/>
    </source>
</evidence>
<keyword evidence="1" id="KW-0472">Membrane</keyword>
<evidence type="ECO:0000313" key="3">
    <source>
        <dbReference type="Proteomes" id="UP000305888"/>
    </source>
</evidence>
<dbReference type="KEGG" id="ppru:FDP22_15130"/>
<dbReference type="RefSeq" id="WP_138575419.1">
    <property type="nucleotide sequence ID" value="NZ_CP040818.1"/>
</dbReference>
<name>A0A5B8FHY2_9RHOB</name>
<dbReference type="OrthoDB" id="7658896at2"/>
<organism evidence="2 3">
    <name type="scientific">Paroceanicella profunda</name>
    <dbReference type="NCBI Taxonomy" id="2579971"/>
    <lineage>
        <taxon>Bacteria</taxon>
        <taxon>Pseudomonadati</taxon>
        <taxon>Pseudomonadota</taxon>
        <taxon>Alphaproteobacteria</taxon>
        <taxon>Rhodobacterales</taxon>
        <taxon>Paracoccaceae</taxon>
        <taxon>Paroceanicella</taxon>
    </lineage>
</organism>
<keyword evidence="1" id="KW-1133">Transmembrane helix</keyword>
<keyword evidence="3" id="KW-1185">Reference proteome</keyword>
<protein>
    <recommendedName>
        <fullName evidence="4">DUF5337 domain-containing protein</fullName>
    </recommendedName>
</protein>
<feature type="transmembrane region" description="Helical" evidence="1">
    <location>
        <begin position="43"/>
        <end position="64"/>
    </location>
</feature>
<accession>A0A5B8FHY2</accession>
<keyword evidence="1" id="KW-0812">Transmembrane</keyword>
<dbReference type="AlphaFoldDB" id="A0A5B8FHY2"/>
<dbReference type="InterPro" id="IPR020308">
    <property type="entry name" value="Uncharacterised_Ynq1"/>
</dbReference>
<gene>
    <name evidence="2" type="ORF">FDP22_15130</name>
</gene>
<sequence length="72" mass="7786">MADRNETGTNTRAAAIVIVATMLLWMGGSMLGGEIGLPVRYAFLLDFAALGGFAWALIVLCRAWRKGREEGK</sequence>
<evidence type="ECO:0008006" key="4">
    <source>
        <dbReference type="Google" id="ProtNLM"/>
    </source>
</evidence>
<dbReference type="Pfam" id="PF17272">
    <property type="entry name" value="DUF5337"/>
    <property type="match status" value="1"/>
</dbReference>